<proteinExistence type="predicted"/>
<accession>A0A3S4ZX20</accession>
<evidence type="ECO:0000313" key="2">
    <source>
        <dbReference type="EMBL" id="VEL14113.1"/>
    </source>
</evidence>
<organism evidence="2 3">
    <name type="scientific">Protopolystoma xenopodis</name>
    <dbReference type="NCBI Taxonomy" id="117903"/>
    <lineage>
        <taxon>Eukaryota</taxon>
        <taxon>Metazoa</taxon>
        <taxon>Spiralia</taxon>
        <taxon>Lophotrochozoa</taxon>
        <taxon>Platyhelminthes</taxon>
        <taxon>Monogenea</taxon>
        <taxon>Polyopisthocotylea</taxon>
        <taxon>Polystomatidea</taxon>
        <taxon>Polystomatidae</taxon>
        <taxon>Protopolystoma</taxon>
    </lineage>
</organism>
<keyword evidence="3" id="KW-1185">Reference proteome</keyword>
<evidence type="ECO:0000256" key="1">
    <source>
        <dbReference type="SAM" id="MobiDB-lite"/>
    </source>
</evidence>
<dbReference type="EMBL" id="CAAALY010020037">
    <property type="protein sequence ID" value="VEL14113.1"/>
    <property type="molecule type" value="Genomic_DNA"/>
</dbReference>
<sequence>MSEAPTAPSRGLAGTAVGGRRTGFIRLLPVRQRGLSQAYSDLSERVRWLHAAERTIRLWRAEQAAGQQAGGDSGRRSQNAGMCVGGQAPRQAHRPEVTQPNAHTHSHRIRQANSPHQQQ</sequence>
<reference evidence="2" key="1">
    <citation type="submission" date="2018-11" db="EMBL/GenBank/DDBJ databases">
        <authorList>
            <consortium name="Pathogen Informatics"/>
        </authorList>
    </citation>
    <scope>NUCLEOTIDE SEQUENCE</scope>
</reference>
<gene>
    <name evidence="2" type="ORF">PXEA_LOCUS7553</name>
</gene>
<comment type="caution">
    <text evidence="2">The sequence shown here is derived from an EMBL/GenBank/DDBJ whole genome shotgun (WGS) entry which is preliminary data.</text>
</comment>
<feature type="region of interest" description="Disordered" evidence="1">
    <location>
        <begin position="63"/>
        <end position="119"/>
    </location>
</feature>
<dbReference type="Proteomes" id="UP000784294">
    <property type="component" value="Unassembled WGS sequence"/>
</dbReference>
<dbReference type="AlphaFoldDB" id="A0A3S4ZX20"/>
<name>A0A3S4ZX20_9PLAT</name>
<evidence type="ECO:0000313" key="3">
    <source>
        <dbReference type="Proteomes" id="UP000784294"/>
    </source>
</evidence>
<protein>
    <submittedName>
        <fullName evidence="2">Uncharacterized protein</fullName>
    </submittedName>
</protein>